<evidence type="ECO:0000256" key="8">
    <source>
        <dbReference type="ARBA" id="ARBA00022840"/>
    </source>
</evidence>
<evidence type="ECO:0000256" key="2">
    <source>
        <dbReference type="ARBA" id="ARBA00005045"/>
    </source>
</evidence>
<proteinExistence type="inferred from homology"/>
<dbReference type="SUPFAM" id="SSF55681">
    <property type="entry name" value="Class II aaRS and biotin synthetases"/>
    <property type="match status" value="1"/>
</dbReference>
<dbReference type="EC" id="6.1.1.11" evidence="4"/>
<dbReference type="InterPro" id="IPR002317">
    <property type="entry name" value="Ser-tRNA-ligase_type_1"/>
</dbReference>
<name>A0ABQ7JAB7_9APIC</name>
<comment type="subcellular location">
    <subcellularLocation>
        <location evidence="1">Cytoplasm</location>
    </subcellularLocation>
</comment>
<protein>
    <recommendedName>
        <fullName evidence="13">Serine--tRNA ligase</fullName>
        <ecNumber evidence="4">6.1.1.11</ecNumber>
    </recommendedName>
    <alternativeName>
        <fullName evidence="11">Seryl-tRNA synthetase</fullName>
    </alternativeName>
    <alternativeName>
        <fullName evidence="12">Seryl-tRNA(Ser/Sec) synthetase</fullName>
    </alternativeName>
</protein>
<keyword evidence="9" id="KW-0648">Protein biosynthesis</keyword>
<feature type="compositionally biased region" description="Polar residues" evidence="16">
    <location>
        <begin position="203"/>
        <end position="218"/>
    </location>
</feature>
<evidence type="ECO:0000256" key="10">
    <source>
        <dbReference type="ARBA" id="ARBA00023146"/>
    </source>
</evidence>
<comment type="pathway">
    <text evidence="2">Aminoacyl-tRNA biosynthesis; selenocysteinyl-tRNA(Sec) biosynthesis; L-seryl-tRNA(Sec) from L-serine and tRNA(Sec): step 1/1.</text>
</comment>
<gene>
    <name evidence="18" type="ORF">IE077_002720</name>
</gene>
<dbReference type="PRINTS" id="PR00981">
    <property type="entry name" value="TRNASYNTHSER"/>
</dbReference>
<comment type="catalytic activity">
    <reaction evidence="14">
        <text>tRNA(Sec) + L-serine + ATP = L-seryl-tRNA(Sec) + AMP + diphosphate + H(+)</text>
        <dbReference type="Rhea" id="RHEA:42580"/>
        <dbReference type="Rhea" id="RHEA-COMP:9742"/>
        <dbReference type="Rhea" id="RHEA-COMP:10128"/>
        <dbReference type="ChEBI" id="CHEBI:15378"/>
        <dbReference type="ChEBI" id="CHEBI:30616"/>
        <dbReference type="ChEBI" id="CHEBI:33019"/>
        <dbReference type="ChEBI" id="CHEBI:33384"/>
        <dbReference type="ChEBI" id="CHEBI:78442"/>
        <dbReference type="ChEBI" id="CHEBI:78533"/>
        <dbReference type="ChEBI" id="CHEBI:456215"/>
        <dbReference type="EC" id="6.1.1.11"/>
    </reaction>
</comment>
<keyword evidence="5" id="KW-0963">Cytoplasm</keyword>
<evidence type="ECO:0000256" key="4">
    <source>
        <dbReference type="ARBA" id="ARBA00012840"/>
    </source>
</evidence>
<evidence type="ECO:0000256" key="9">
    <source>
        <dbReference type="ARBA" id="ARBA00022917"/>
    </source>
</evidence>
<evidence type="ECO:0000256" key="7">
    <source>
        <dbReference type="ARBA" id="ARBA00022741"/>
    </source>
</evidence>
<evidence type="ECO:0000256" key="5">
    <source>
        <dbReference type="ARBA" id="ARBA00022490"/>
    </source>
</evidence>
<evidence type="ECO:0000256" key="11">
    <source>
        <dbReference type="ARBA" id="ARBA00031113"/>
    </source>
</evidence>
<evidence type="ECO:0000256" key="14">
    <source>
        <dbReference type="ARBA" id="ARBA00047929"/>
    </source>
</evidence>
<evidence type="ECO:0000256" key="13">
    <source>
        <dbReference type="ARBA" id="ARBA00039158"/>
    </source>
</evidence>
<evidence type="ECO:0000256" key="15">
    <source>
        <dbReference type="ARBA" id="ARBA00048823"/>
    </source>
</evidence>
<dbReference type="PROSITE" id="PS50862">
    <property type="entry name" value="AA_TRNA_LIGASE_II"/>
    <property type="match status" value="1"/>
</dbReference>
<dbReference type="EMBL" id="JADAQX010000279">
    <property type="protein sequence ID" value="KAF8820874.1"/>
    <property type="molecule type" value="Genomic_DNA"/>
</dbReference>
<dbReference type="Gene3D" id="1.10.287.40">
    <property type="entry name" value="Serine-tRNA synthetase, tRNA binding domain"/>
    <property type="match status" value="1"/>
</dbReference>
<dbReference type="PANTHER" id="PTHR43697:SF1">
    <property type="entry name" value="SERINE--TRNA LIGASE"/>
    <property type="match status" value="1"/>
</dbReference>
<sequence>MLAKMGYIGAYTGGIFFVFLLCTRAHAVIRNLKRYRIQLLYYPYPSVQGRANILDGYGGTFCRLPDTMLDRWLHTRQLKASTQRIAYQKICAQYQKFAAKGVPTFTLSSRNNKKHALGVNSCSYASCTNKASCSTEMHMHETFNKKKSTQQLYLDTLIASMRQRPSYASRVASLVKKFKRLHSQRAAFQHERDSLRAEKKTRTTSYQALSRPANNSTESFEERVNAKEKIAQLDAQIQNVSHSFLNAEAALKQLRLRIPNTIDPQVPLGRTAASNSIISTWELSEQSRKIGDHFLNHDEIAGILNCWHPKEAAAISGFKFSIYSGFVAKLERALAHFCLDTLSQRHHYREFVMPYIVSKKCLEATGQLPKFSKDVYTLSSRYKFNGERGYLIPTGEVPLCNFFRDAVVKENDLPLGLVSHTPCFRAESGAYGSGTRGLLRQHIFHKVEMFRICRSEDSLKQLEILTGHAEELLKLLELPYRKILLCSGETGFSSSMTYDLEVWMPGQQMYREVSSCSNCKDFQARRIGLQYKKNMEDTSRKFNSKNGKRFCHTLNGSGLALGRTLMAILENGQYQRFNGITKVRIPVALEQYIKI</sequence>
<keyword evidence="6 18" id="KW-0436">Ligase</keyword>
<evidence type="ECO:0000256" key="1">
    <source>
        <dbReference type="ARBA" id="ARBA00004496"/>
    </source>
</evidence>
<dbReference type="Pfam" id="PF00587">
    <property type="entry name" value="tRNA-synt_2b"/>
    <property type="match status" value="1"/>
</dbReference>
<accession>A0ABQ7JAB7</accession>
<dbReference type="Proteomes" id="UP000823046">
    <property type="component" value="Unassembled WGS sequence"/>
</dbReference>
<feature type="region of interest" description="Disordered" evidence="16">
    <location>
        <begin position="189"/>
        <end position="219"/>
    </location>
</feature>
<keyword evidence="19" id="KW-1185">Reference proteome</keyword>
<evidence type="ECO:0000256" key="16">
    <source>
        <dbReference type="SAM" id="MobiDB-lite"/>
    </source>
</evidence>
<dbReference type="NCBIfam" id="TIGR00414">
    <property type="entry name" value="serS"/>
    <property type="match status" value="1"/>
</dbReference>
<evidence type="ECO:0000256" key="12">
    <source>
        <dbReference type="ARBA" id="ARBA00033352"/>
    </source>
</evidence>
<reference evidence="18 19" key="1">
    <citation type="journal article" date="2020" name="bioRxiv">
        <title>Metabolic contributions of an alphaproteobacterial endosymbiont in the apicomplexan Cardiosporidium cionae.</title>
        <authorList>
            <person name="Hunter E.S."/>
            <person name="Paight C.J."/>
            <person name="Lane C.E."/>
        </authorList>
    </citation>
    <scope>NUCLEOTIDE SEQUENCE [LARGE SCALE GENOMIC DNA]</scope>
    <source>
        <strain evidence="18">ESH_2018</strain>
    </source>
</reference>
<comment type="catalytic activity">
    <reaction evidence="15">
        <text>tRNA(Ser) + L-serine + ATP = L-seryl-tRNA(Ser) + AMP + diphosphate + H(+)</text>
        <dbReference type="Rhea" id="RHEA:12292"/>
        <dbReference type="Rhea" id="RHEA-COMP:9669"/>
        <dbReference type="Rhea" id="RHEA-COMP:9703"/>
        <dbReference type="ChEBI" id="CHEBI:15378"/>
        <dbReference type="ChEBI" id="CHEBI:30616"/>
        <dbReference type="ChEBI" id="CHEBI:33019"/>
        <dbReference type="ChEBI" id="CHEBI:33384"/>
        <dbReference type="ChEBI" id="CHEBI:78442"/>
        <dbReference type="ChEBI" id="CHEBI:78533"/>
        <dbReference type="ChEBI" id="CHEBI:456215"/>
        <dbReference type="EC" id="6.1.1.11"/>
    </reaction>
</comment>
<evidence type="ECO:0000313" key="19">
    <source>
        <dbReference type="Proteomes" id="UP000823046"/>
    </source>
</evidence>
<dbReference type="InterPro" id="IPR042103">
    <property type="entry name" value="SerRS_1_N_sf"/>
</dbReference>
<dbReference type="InterPro" id="IPR045864">
    <property type="entry name" value="aa-tRNA-synth_II/BPL/LPL"/>
</dbReference>
<feature type="compositionally biased region" description="Basic and acidic residues" evidence="16">
    <location>
        <begin position="189"/>
        <end position="201"/>
    </location>
</feature>
<dbReference type="InterPro" id="IPR002314">
    <property type="entry name" value="aa-tRNA-synt_IIb"/>
</dbReference>
<comment type="caution">
    <text evidence="18">The sequence shown here is derived from an EMBL/GenBank/DDBJ whole genome shotgun (WGS) entry which is preliminary data.</text>
</comment>
<evidence type="ECO:0000256" key="6">
    <source>
        <dbReference type="ARBA" id="ARBA00022598"/>
    </source>
</evidence>
<evidence type="ECO:0000313" key="18">
    <source>
        <dbReference type="EMBL" id="KAF8820874.1"/>
    </source>
</evidence>
<dbReference type="PANTHER" id="PTHR43697">
    <property type="entry name" value="SERYL-TRNA SYNTHETASE"/>
    <property type="match status" value="1"/>
</dbReference>
<dbReference type="SUPFAM" id="SSF46589">
    <property type="entry name" value="tRNA-binding arm"/>
    <property type="match status" value="1"/>
</dbReference>
<evidence type="ECO:0000256" key="3">
    <source>
        <dbReference type="ARBA" id="ARBA00010728"/>
    </source>
</evidence>
<keyword evidence="10" id="KW-0030">Aminoacyl-tRNA synthetase</keyword>
<organism evidence="18 19">
    <name type="scientific">Cardiosporidium cionae</name>
    <dbReference type="NCBI Taxonomy" id="476202"/>
    <lineage>
        <taxon>Eukaryota</taxon>
        <taxon>Sar</taxon>
        <taxon>Alveolata</taxon>
        <taxon>Apicomplexa</taxon>
        <taxon>Aconoidasida</taxon>
        <taxon>Nephromycida</taxon>
        <taxon>Cardiosporidium</taxon>
    </lineage>
</organism>
<dbReference type="Gene3D" id="3.30.930.10">
    <property type="entry name" value="Bira Bifunctional Protein, Domain 2"/>
    <property type="match status" value="1"/>
</dbReference>
<dbReference type="GO" id="GO:0016874">
    <property type="term" value="F:ligase activity"/>
    <property type="evidence" value="ECO:0007669"/>
    <property type="project" value="UniProtKB-KW"/>
</dbReference>
<comment type="similarity">
    <text evidence="3">Belongs to the class-II aminoacyl-tRNA synthetase family. Type-1 seryl-tRNA synthetase subfamily.</text>
</comment>
<evidence type="ECO:0000259" key="17">
    <source>
        <dbReference type="PROSITE" id="PS50862"/>
    </source>
</evidence>
<dbReference type="InterPro" id="IPR010978">
    <property type="entry name" value="tRNA-bd_arm"/>
</dbReference>
<keyword evidence="8" id="KW-0067">ATP-binding</keyword>
<keyword evidence="7" id="KW-0547">Nucleotide-binding</keyword>
<dbReference type="InterPro" id="IPR006195">
    <property type="entry name" value="aa-tRNA-synth_II"/>
</dbReference>
<feature type="domain" description="Aminoacyl-transfer RNA synthetases class-II family profile" evidence="17">
    <location>
        <begin position="340"/>
        <end position="586"/>
    </location>
</feature>